<evidence type="ECO:0000313" key="13">
    <source>
        <dbReference type="EMBL" id="EST12711.1"/>
    </source>
</evidence>
<evidence type="ECO:0000256" key="2">
    <source>
        <dbReference type="ARBA" id="ARBA00005011"/>
    </source>
</evidence>
<gene>
    <name evidence="11" type="primary">hisC</name>
    <name evidence="13" type="ORF">P343_06255</name>
</gene>
<keyword evidence="6 11" id="KW-0028">Amino-acid biosynthesis</keyword>
<evidence type="ECO:0000313" key="14">
    <source>
        <dbReference type="Proteomes" id="UP000018296"/>
    </source>
</evidence>
<dbReference type="PATRIC" id="fig|1395513.3.peg.1279"/>
<keyword evidence="14" id="KW-1185">Reference proteome</keyword>
<dbReference type="PANTHER" id="PTHR43643:SF6">
    <property type="entry name" value="HISTIDINOL-PHOSPHATE AMINOTRANSFERASE"/>
    <property type="match status" value="1"/>
</dbReference>
<comment type="subunit">
    <text evidence="4 11">Homodimer.</text>
</comment>
<dbReference type="Gene3D" id="3.90.1150.10">
    <property type="entry name" value="Aspartate Aminotransferase, domain 1"/>
    <property type="match status" value="1"/>
</dbReference>
<comment type="similarity">
    <text evidence="3 11">Belongs to the class-II pyridoxal-phosphate-dependent aminotransferase family. Histidinol-phosphate aminotransferase subfamily.</text>
</comment>
<dbReference type="UniPathway" id="UPA00031">
    <property type="reaction ID" value="UER00012"/>
</dbReference>
<comment type="pathway">
    <text evidence="2 11">Amino-acid biosynthesis; L-histidine biosynthesis; L-histidine from 5-phospho-alpha-D-ribose 1-diphosphate: step 7/9.</text>
</comment>
<dbReference type="EMBL" id="AWTC01000004">
    <property type="protein sequence ID" value="EST12711.1"/>
    <property type="molecule type" value="Genomic_DNA"/>
</dbReference>
<evidence type="ECO:0000256" key="4">
    <source>
        <dbReference type="ARBA" id="ARBA00011738"/>
    </source>
</evidence>
<reference evidence="13 14" key="1">
    <citation type="journal article" date="2013" name="Genome Announc.">
        <title>Genome Sequence of Sporolactobacillus laevolacticus DSM442, an Efficient Polymer-Grade D-Lactate Producer from Agricultural Waste Cottonseed as a Nitrogen Source.</title>
        <authorList>
            <person name="Wang H."/>
            <person name="Wang L."/>
            <person name="Ju J."/>
            <person name="Yu B."/>
            <person name="Ma Y."/>
        </authorList>
    </citation>
    <scope>NUCLEOTIDE SEQUENCE [LARGE SCALE GENOMIC DNA]</scope>
    <source>
        <strain evidence="13 14">DSM 442</strain>
    </source>
</reference>
<comment type="catalytic activity">
    <reaction evidence="10 11">
        <text>L-histidinol phosphate + 2-oxoglutarate = 3-(imidazol-4-yl)-2-oxopropyl phosphate + L-glutamate</text>
        <dbReference type="Rhea" id="RHEA:23744"/>
        <dbReference type="ChEBI" id="CHEBI:16810"/>
        <dbReference type="ChEBI" id="CHEBI:29985"/>
        <dbReference type="ChEBI" id="CHEBI:57766"/>
        <dbReference type="ChEBI" id="CHEBI:57980"/>
        <dbReference type="EC" id="2.6.1.9"/>
    </reaction>
</comment>
<dbReference type="SUPFAM" id="SSF53383">
    <property type="entry name" value="PLP-dependent transferases"/>
    <property type="match status" value="1"/>
</dbReference>
<dbReference type="GO" id="GO:0000105">
    <property type="term" value="P:L-histidine biosynthetic process"/>
    <property type="evidence" value="ECO:0007669"/>
    <property type="project" value="UniProtKB-UniRule"/>
</dbReference>
<dbReference type="InterPro" id="IPR015421">
    <property type="entry name" value="PyrdxlP-dep_Trfase_major"/>
</dbReference>
<evidence type="ECO:0000256" key="9">
    <source>
        <dbReference type="ARBA" id="ARBA00023102"/>
    </source>
</evidence>
<dbReference type="InterPro" id="IPR004839">
    <property type="entry name" value="Aminotransferase_I/II_large"/>
</dbReference>
<dbReference type="NCBIfam" id="TIGR01141">
    <property type="entry name" value="hisC"/>
    <property type="match status" value="1"/>
</dbReference>
<dbReference type="InterPro" id="IPR015422">
    <property type="entry name" value="PyrdxlP-dep_Trfase_small"/>
</dbReference>
<keyword evidence="9 11" id="KW-0368">Histidine biosynthesis</keyword>
<evidence type="ECO:0000256" key="1">
    <source>
        <dbReference type="ARBA" id="ARBA00001933"/>
    </source>
</evidence>
<protein>
    <recommendedName>
        <fullName evidence="11">Histidinol-phosphate aminotransferase</fullName>
        <ecNumber evidence="11">2.6.1.9</ecNumber>
    </recommendedName>
    <alternativeName>
        <fullName evidence="11">Imidazole acetol-phosphate transaminase</fullName>
    </alternativeName>
</protein>
<comment type="cofactor">
    <cofactor evidence="1 11">
        <name>pyridoxal 5'-phosphate</name>
        <dbReference type="ChEBI" id="CHEBI:597326"/>
    </cofactor>
</comment>
<evidence type="ECO:0000256" key="8">
    <source>
        <dbReference type="ARBA" id="ARBA00022898"/>
    </source>
</evidence>
<dbReference type="HAMAP" id="MF_01023">
    <property type="entry name" value="HisC_aminotrans_2"/>
    <property type="match status" value="1"/>
</dbReference>
<keyword evidence="7 11" id="KW-0808">Transferase</keyword>
<name>V6J0P1_9BACL</name>
<dbReference type="PANTHER" id="PTHR43643">
    <property type="entry name" value="HISTIDINOL-PHOSPHATE AMINOTRANSFERASE 2"/>
    <property type="match status" value="1"/>
</dbReference>
<dbReference type="Gene3D" id="3.40.640.10">
    <property type="entry name" value="Type I PLP-dependent aspartate aminotransferase-like (Major domain)"/>
    <property type="match status" value="1"/>
</dbReference>
<evidence type="ECO:0000256" key="11">
    <source>
        <dbReference type="HAMAP-Rule" id="MF_01023"/>
    </source>
</evidence>
<feature type="modified residue" description="N6-(pyridoxal phosphate)lysine" evidence="11">
    <location>
        <position position="248"/>
    </location>
</feature>
<feature type="domain" description="Aminotransferase class I/classII large" evidence="12">
    <location>
        <begin position="56"/>
        <end position="380"/>
    </location>
</feature>
<dbReference type="InterPro" id="IPR005861">
    <property type="entry name" value="HisP_aminotrans"/>
</dbReference>
<comment type="caution">
    <text evidence="13">The sequence shown here is derived from an EMBL/GenBank/DDBJ whole genome shotgun (WGS) entry which is preliminary data.</text>
</comment>
<dbReference type="GO" id="GO:0004400">
    <property type="term" value="F:histidinol-phosphate transaminase activity"/>
    <property type="evidence" value="ECO:0007669"/>
    <property type="project" value="UniProtKB-UniRule"/>
</dbReference>
<evidence type="ECO:0000256" key="3">
    <source>
        <dbReference type="ARBA" id="ARBA00007970"/>
    </source>
</evidence>
<dbReference type="GO" id="GO:0030170">
    <property type="term" value="F:pyridoxal phosphate binding"/>
    <property type="evidence" value="ECO:0007669"/>
    <property type="project" value="InterPro"/>
</dbReference>
<dbReference type="EC" id="2.6.1.9" evidence="11"/>
<dbReference type="AlphaFoldDB" id="V6J0P1"/>
<dbReference type="eggNOG" id="COG0079">
    <property type="taxonomic scope" value="Bacteria"/>
</dbReference>
<keyword evidence="5 11" id="KW-0032">Aminotransferase</keyword>
<dbReference type="InterPro" id="IPR050106">
    <property type="entry name" value="HistidinolP_aminotransfase"/>
</dbReference>
<evidence type="ECO:0000259" key="12">
    <source>
        <dbReference type="Pfam" id="PF00155"/>
    </source>
</evidence>
<evidence type="ECO:0000256" key="10">
    <source>
        <dbReference type="ARBA" id="ARBA00047481"/>
    </source>
</evidence>
<dbReference type="STRING" id="1395513.P343_06255"/>
<dbReference type="Proteomes" id="UP000018296">
    <property type="component" value="Unassembled WGS sequence"/>
</dbReference>
<evidence type="ECO:0000256" key="6">
    <source>
        <dbReference type="ARBA" id="ARBA00022605"/>
    </source>
</evidence>
<proteinExistence type="inferred from homology"/>
<dbReference type="CDD" id="cd00609">
    <property type="entry name" value="AAT_like"/>
    <property type="match status" value="1"/>
</dbReference>
<evidence type="ECO:0000256" key="7">
    <source>
        <dbReference type="ARBA" id="ARBA00022679"/>
    </source>
</evidence>
<organism evidence="13 14">
    <name type="scientific">Sporolactobacillus laevolacticus DSM 442</name>
    <dbReference type="NCBI Taxonomy" id="1395513"/>
    <lineage>
        <taxon>Bacteria</taxon>
        <taxon>Bacillati</taxon>
        <taxon>Bacillota</taxon>
        <taxon>Bacilli</taxon>
        <taxon>Bacillales</taxon>
        <taxon>Sporolactobacillaceae</taxon>
        <taxon>Sporolactobacillus</taxon>
    </lineage>
</organism>
<sequence>MIESTVYIAKTEVIFSKEKELFLMINGVRKEAYLCERYVPGKSMDEVKEAYGLNSVVKLGSNENAYGPFEHTKLAMASEINRLNIYPEKNFIKLKNLLGEKYGLDGSYIGLGHGAGGVLETLARTFLEAGDKVIIPKESYRLYREISKMMGAVVKEIPLDSGFSMNLDDFKAALTPKCKLIWLCNPNNPTGSLFDKEKFKELVNALPESTWIVLDEAYAEFAPNELLPNGIDFIKQHKNVICVRTFSKYYGLAGGRIGYLVADPELITCYDTVSEPFNANRIGLAGAVSIIEHDLATAKTYGDRIVADRERISEQLTEMGCAVSPSYANFVFFSTPYPAAETAEQLMRRGVIVRPCGGWGYDRHIRVTVGNTEENDIFLSELKAVLEANASANAPEISV</sequence>
<evidence type="ECO:0000256" key="5">
    <source>
        <dbReference type="ARBA" id="ARBA00022576"/>
    </source>
</evidence>
<dbReference type="InterPro" id="IPR015424">
    <property type="entry name" value="PyrdxlP-dep_Trfase"/>
</dbReference>
<keyword evidence="8 11" id="KW-0663">Pyridoxal phosphate</keyword>
<accession>V6J0P1</accession>
<dbReference type="Pfam" id="PF00155">
    <property type="entry name" value="Aminotran_1_2"/>
    <property type="match status" value="1"/>
</dbReference>